<dbReference type="Gene3D" id="3.30.1050.10">
    <property type="entry name" value="SCP2 sterol-binding domain"/>
    <property type="match status" value="1"/>
</dbReference>
<comment type="caution">
    <text evidence="6">The sequence shown here is derived from an EMBL/GenBank/DDBJ whole genome shotgun (WGS) entry which is preliminary data.</text>
</comment>
<evidence type="ECO:0000313" key="6">
    <source>
        <dbReference type="EMBL" id="MCM2577315.1"/>
    </source>
</evidence>
<dbReference type="Pfam" id="PF17668">
    <property type="entry name" value="Acetyltransf_17"/>
    <property type="match status" value="1"/>
</dbReference>
<keyword evidence="7" id="KW-1185">Reference proteome</keyword>
<dbReference type="SUPFAM" id="SSF55729">
    <property type="entry name" value="Acyl-CoA N-acyltransferases (Nat)"/>
    <property type="match status" value="1"/>
</dbReference>
<name>A0ABT0X441_9ACTN</name>
<feature type="active site" description="Proton donor" evidence="4">
    <location>
        <position position="124"/>
    </location>
</feature>
<dbReference type="Gene3D" id="3.40.630.30">
    <property type="match status" value="2"/>
</dbReference>
<dbReference type="InterPro" id="IPR036527">
    <property type="entry name" value="SCP2_sterol-bd_dom_sf"/>
</dbReference>
<comment type="similarity">
    <text evidence="1 4">Belongs to the acetyltransferase Eis family.</text>
</comment>
<dbReference type="InterPro" id="IPR022902">
    <property type="entry name" value="NAcTrfase_Eis"/>
</dbReference>
<keyword evidence="3 4" id="KW-0012">Acyltransferase</keyword>
<proteinExistence type="inferred from homology"/>
<feature type="active site" description="Proton acceptor; via carboxylate" evidence="4">
    <location>
        <position position="413"/>
    </location>
</feature>
<sequence>MSVDVRTIAPSELHDWLRAMAVGFLGQPEISDEETERRRPAFDLDRTQGAFDGGRCVATFRSFSQELTVVGGAAVSANAVTNVTVSPSHRRRGLLSRMMASDLAPAKERGDTVATLIAAEYPIYGRFGFGPAASTTTWRIDVNRAGLNTRGPVPADGGRIDLVDGAEVRKEGPELYERVRAQRAGFVDRSERKWESLTGLLRFPSVPWTEPYHVLYRSPGGQVDGLLTYTADPKWEGMYARCVAKVSDLIAATPEAERALWHYVMSVDWIQTVDTGMRAPDDLVPLFLPDPRAARIAEHTDLFWLRLLDVPRALEARTYAVPGTLVLEVVDRAGLAGGRFRLEASPQGASCAPTTASADLTLDVRELGALYLGDESVARQVALGLVEEHRTGAAELANALFGASRRPWCPDIF</sequence>
<evidence type="ECO:0000256" key="1">
    <source>
        <dbReference type="ARBA" id="ARBA00009213"/>
    </source>
</evidence>
<dbReference type="PANTHER" id="PTHR37817">
    <property type="entry name" value="N-ACETYLTRANSFERASE EIS"/>
    <property type="match status" value="1"/>
</dbReference>
<feature type="binding site" evidence="4">
    <location>
        <begin position="83"/>
        <end position="85"/>
    </location>
    <ligand>
        <name>acetyl-CoA</name>
        <dbReference type="ChEBI" id="CHEBI:57288"/>
    </ligand>
</feature>
<evidence type="ECO:0000259" key="5">
    <source>
        <dbReference type="PROSITE" id="PS51186"/>
    </source>
</evidence>
<evidence type="ECO:0000256" key="3">
    <source>
        <dbReference type="ARBA" id="ARBA00023315"/>
    </source>
</evidence>
<accession>A0ABT0X441</accession>
<keyword evidence="2 4" id="KW-0808">Transferase</keyword>
<dbReference type="SUPFAM" id="SSF55718">
    <property type="entry name" value="SCP-like"/>
    <property type="match status" value="1"/>
</dbReference>
<dbReference type="PANTHER" id="PTHR37817:SF1">
    <property type="entry name" value="N-ACETYLTRANSFERASE EIS"/>
    <property type="match status" value="1"/>
</dbReference>
<dbReference type="NCBIfam" id="NF002367">
    <property type="entry name" value="PRK01346.1-4"/>
    <property type="match status" value="1"/>
</dbReference>
<protein>
    <submittedName>
        <fullName evidence="6">GNAT family N-acetyltransferase</fullName>
    </submittedName>
</protein>
<evidence type="ECO:0000313" key="7">
    <source>
        <dbReference type="Proteomes" id="UP001167160"/>
    </source>
</evidence>
<organism evidence="6 7">
    <name type="scientific">Streptomyces meridianus</name>
    <dbReference type="NCBI Taxonomy" id="2938945"/>
    <lineage>
        <taxon>Bacteria</taxon>
        <taxon>Bacillati</taxon>
        <taxon>Actinomycetota</taxon>
        <taxon>Actinomycetes</taxon>
        <taxon>Kitasatosporales</taxon>
        <taxon>Streptomycetaceae</taxon>
        <taxon>Streptomyces</taxon>
    </lineage>
</organism>
<feature type="domain" description="N-acetyltransferase" evidence="5">
    <location>
        <begin position="3"/>
        <end position="150"/>
    </location>
</feature>
<dbReference type="EMBL" id="JAMQGM010000017">
    <property type="protein sequence ID" value="MCM2577315.1"/>
    <property type="molecule type" value="Genomic_DNA"/>
</dbReference>
<dbReference type="InterPro" id="IPR041380">
    <property type="entry name" value="Acetyltransf_17"/>
</dbReference>
<comment type="subunit">
    <text evidence="4">Homohexamer; trimer of dimers.</text>
</comment>
<dbReference type="InterPro" id="IPR016181">
    <property type="entry name" value="Acyl_CoA_acyltransferase"/>
</dbReference>
<evidence type="ECO:0000256" key="4">
    <source>
        <dbReference type="HAMAP-Rule" id="MF_01812"/>
    </source>
</evidence>
<dbReference type="HAMAP" id="MF_01812">
    <property type="entry name" value="Eis"/>
    <property type="match status" value="1"/>
</dbReference>
<dbReference type="Proteomes" id="UP001167160">
    <property type="component" value="Unassembled WGS sequence"/>
</dbReference>
<comment type="caution">
    <text evidence="4">Lacks conserved residue(s) required for the propagation of feature annotation.</text>
</comment>
<dbReference type="InterPro" id="IPR025559">
    <property type="entry name" value="Eis_dom"/>
</dbReference>
<dbReference type="PROSITE" id="PS51186">
    <property type="entry name" value="GNAT"/>
    <property type="match status" value="1"/>
</dbReference>
<dbReference type="Pfam" id="PF13530">
    <property type="entry name" value="SCP2_2"/>
    <property type="match status" value="1"/>
</dbReference>
<dbReference type="Pfam" id="PF13527">
    <property type="entry name" value="Acetyltransf_9"/>
    <property type="match status" value="1"/>
</dbReference>
<dbReference type="InterPro" id="IPR051554">
    <property type="entry name" value="Acetyltransferase_Eis"/>
</dbReference>
<reference evidence="6" key="1">
    <citation type="journal article" date="2023" name="Int. J. Syst. Evol. Microbiol.">
        <title>Streptomyces meridianus sp. nov. isolated from brackish water of the Tagus estuary in Alcochete, Portugal.</title>
        <authorList>
            <person name="Santos J.D.N."/>
            <person name="Klimek D."/>
            <person name="Calusinska M."/>
            <person name="Lobo Da Cunha A."/>
            <person name="Catita J."/>
            <person name="Goncalves H."/>
            <person name="Gonzalez I."/>
            <person name="Reyes F."/>
            <person name="Lage O.M."/>
        </authorList>
    </citation>
    <scope>NUCLEOTIDE SEQUENCE</scope>
    <source>
        <strain evidence="6">MTZ3.1</strain>
    </source>
</reference>
<dbReference type="InterPro" id="IPR000182">
    <property type="entry name" value="GNAT_dom"/>
</dbReference>
<feature type="binding site" evidence="4">
    <location>
        <begin position="91"/>
        <end position="96"/>
    </location>
    <ligand>
        <name>acetyl-CoA</name>
        <dbReference type="ChEBI" id="CHEBI:57288"/>
    </ligand>
</feature>
<dbReference type="RefSeq" id="WP_251411934.1">
    <property type="nucleotide sequence ID" value="NZ_JAMQGM010000017.1"/>
</dbReference>
<gene>
    <name evidence="6" type="ORF">M1E25_08110</name>
</gene>
<evidence type="ECO:0000256" key="2">
    <source>
        <dbReference type="ARBA" id="ARBA00022679"/>
    </source>
</evidence>